<dbReference type="OrthoDB" id="5349119at2759"/>
<evidence type="ECO:0000256" key="8">
    <source>
        <dbReference type="ARBA" id="ARBA00029496"/>
    </source>
</evidence>
<organism evidence="11 12">
    <name type="scientific">Ajellomyces capsulatus (strain H143)</name>
    <name type="common">Darling's disease fungus</name>
    <name type="synonym">Histoplasma capsulatum</name>
    <dbReference type="NCBI Taxonomy" id="544712"/>
    <lineage>
        <taxon>Eukaryota</taxon>
        <taxon>Fungi</taxon>
        <taxon>Dikarya</taxon>
        <taxon>Ascomycota</taxon>
        <taxon>Pezizomycotina</taxon>
        <taxon>Eurotiomycetes</taxon>
        <taxon>Eurotiomycetidae</taxon>
        <taxon>Onygenales</taxon>
        <taxon>Ajellomycetaceae</taxon>
        <taxon>Histoplasma</taxon>
    </lineage>
</organism>
<comment type="PTM">
    <text evidence="9">Phosphorylated in response to DNA damage.</text>
</comment>
<feature type="compositionally biased region" description="Polar residues" evidence="10">
    <location>
        <begin position="285"/>
        <end position="301"/>
    </location>
</feature>
<dbReference type="AlphaFoldDB" id="C6H9S0"/>
<evidence type="ECO:0000256" key="5">
    <source>
        <dbReference type="ARBA" id="ARBA00023172"/>
    </source>
</evidence>
<feature type="region of interest" description="Disordered" evidence="10">
    <location>
        <begin position="491"/>
        <end position="541"/>
    </location>
</feature>
<gene>
    <name evidence="9" type="primary">SLX4</name>
    <name evidence="11" type="ORF">HCDG_02951</name>
</gene>
<proteinExistence type="inferred from homology"/>
<keyword evidence="5 9" id="KW-0233">DNA recombination</keyword>
<dbReference type="GO" id="GO:0006281">
    <property type="term" value="P:DNA repair"/>
    <property type="evidence" value="ECO:0007669"/>
    <property type="project" value="UniProtKB-UniRule"/>
</dbReference>
<dbReference type="InterPro" id="IPR018574">
    <property type="entry name" value="Structure-sp_endonuc_su_Slx4"/>
</dbReference>
<protein>
    <recommendedName>
        <fullName evidence="8 9">Structure-specific endonuclease subunit SLX4</fullName>
    </recommendedName>
</protein>
<comment type="subunit">
    <text evidence="9">Forms a heterodimer with SLX1.</text>
</comment>
<dbReference type="VEuPathDB" id="FungiDB:HCDG_02951"/>
<feature type="region of interest" description="Disordered" evidence="10">
    <location>
        <begin position="282"/>
        <end position="313"/>
    </location>
</feature>
<comment type="function">
    <text evidence="9">Regulatory subunit of the SLX1-SLX4 structure-specific endonuclease that resolves DNA secondary structures generated during DNA repair and recombination. Has endonuclease activity towards branched DNA substrates, introducing single-strand cuts in duplex DNA close to junctions with ss-DNA.</text>
</comment>
<feature type="compositionally biased region" description="Polar residues" evidence="10">
    <location>
        <begin position="607"/>
        <end position="620"/>
    </location>
</feature>
<evidence type="ECO:0000256" key="1">
    <source>
        <dbReference type="ARBA" id="ARBA00004123"/>
    </source>
</evidence>
<evidence type="ECO:0000256" key="10">
    <source>
        <dbReference type="SAM" id="MobiDB-lite"/>
    </source>
</evidence>
<dbReference type="HAMAP" id="MF_03110">
    <property type="entry name" value="Endonuc_su_Slx4"/>
    <property type="match status" value="1"/>
</dbReference>
<dbReference type="GO" id="GO:0017108">
    <property type="term" value="F:5'-flap endonuclease activity"/>
    <property type="evidence" value="ECO:0007669"/>
    <property type="project" value="InterPro"/>
</dbReference>
<evidence type="ECO:0000256" key="6">
    <source>
        <dbReference type="ARBA" id="ARBA00023204"/>
    </source>
</evidence>
<dbReference type="GO" id="GO:0006310">
    <property type="term" value="P:DNA recombination"/>
    <property type="evidence" value="ECO:0007669"/>
    <property type="project" value="UniProtKB-UniRule"/>
</dbReference>
<comment type="subcellular location">
    <subcellularLocation>
        <location evidence="1 9">Nucleus</location>
    </subcellularLocation>
</comment>
<keyword evidence="6 9" id="KW-0234">DNA repair</keyword>
<feature type="region of interest" description="Disordered" evidence="10">
    <location>
        <begin position="733"/>
        <end position="752"/>
    </location>
</feature>
<keyword evidence="7 9" id="KW-0539">Nucleus</keyword>
<dbReference type="EMBL" id="GG692421">
    <property type="protein sequence ID" value="EER43053.1"/>
    <property type="molecule type" value="Genomic_DNA"/>
</dbReference>
<name>C6H9S0_AJECH</name>
<dbReference type="InterPro" id="IPR027784">
    <property type="entry name" value="Slx4_ascomycetes"/>
</dbReference>
<feature type="compositionally biased region" description="Polar residues" evidence="10">
    <location>
        <begin position="351"/>
        <end position="372"/>
    </location>
</feature>
<feature type="region of interest" description="Disordered" evidence="10">
    <location>
        <begin position="343"/>
        <end position="377"/>
    </location>
</feature>
<comment type="similarity">
    <text evidence="2 9">Belongs to the SLX4 family.</text>
</comment>
<evidence type="ECO:0000256" key="2">
    <source>
        <dbReference type="ARBA" id="ARBA00006661"/>
    </source>
</evidence>
<feature type="region of interest" description="Disordered" evidence="10">
    <location>
        <begin position="83"/>
        <end position="110"/>
    </location>
</feature>
<feature type="compositionally biased region" description="Basic and acidic residues" evidence="10">
    <location>
        <begin position="621"/>
        <end position="640"/>
    </location>
</feature>
<feature type="compositionally biased region" description="Polar residues" evidence="10">
    <location>
        <begin position="524"/>
        <end position="533"/>
    </location>
</feature>
<evidence type="ECO:0000313" key="11">
    <source>
        <dbReference type="EMBL" id="EER43053.1"/>
    </source>
</evidence>
<dbReference type="eggNOG" id="ENOG502SEB3">
    <property type="taxonomic scope" value="Eukaryota"/>
</dbReference>
<dbReference type="STRING" id="544712.C6H9S0"/>
<dbReference type="OMA" id="SICCLWK"/>
<dbReference type="GO" id="GO:0006260">
    <property type="term" value="P:DNA replication"/>
    <property type="evidence" value="ECO:0007669"/>
    <property type="project" value="InterPro"/>
</dbReference>
<keyword evidence="3 9" id="KW-0597">Phosphoprotein</keyword>
<reference evidence="12" key="1">
    <citation type="submission" date="2009-05" db="EMBL/GenBank/DDBJ databases">
        <title>The genome sequence of Ajellomyces capsulatus strain H143.</title>
        <authorList>
            <person name="Champion M."/>
            <person name="Cuomo C.A."/>
            <person name="Ma L.-J."/>
            <person name="Henn M.R."/>
            <person name="Sil A."/>
            <person name="Goldman B."/>
            <person name="Young S.K."/>
            <person name="Kodira C.D."/>
            <person name="Zeng Q."/>
            <person name="Koehrsen M."/>
            <person name="Alvarado L."/>
            <person name="Berlin A.M."/>
            <person name="Borenstein D."/>
            <person name="Chen Z."/>
            <person name="Engels R."/>
            <person name="Freedman E."/>
            <person name="Gellesch M."/>
            <person name="Goldberg J."/>
            <person name="Griggs A."/>
            <person name="Gujja S."/>
            <person name="Heiman D.I."/>
            <person name="Hepburn T.A."/>
            <person name="Howarth C."/>
            <person name="Jen D."/>
            <person name="Larson L."/>
            <person name="Lewis B."/>
            <person name="Mehta T."/>
            <person name="Park D."/>
            <person name="Pearson M."/>
            <person name="Roberts A."/>
            <person name="Saif S."/>
            <person name="Shea T.D."/>
            <person name="Shenoy N."/>
            <person name="Sisk P."/>
            <person name="Stolte C."/>
            <person name="Sykes S."/>
            <person name="Walk T."/>
            <person name="White J."/>
            <person name="Yandava C."/>
            <person name="Klein B."/>
            <person name="McEwen J.G."/>
            <person name="Puccia R."/>
            <person name="Goldman G.H."/>
            <person name="Felipe M.S."/>
            <person name="Nino-Vega G."/>
            <person name="San-Blas G."/>
            <person name="Taylor J.W."/>
            <person name="Mendoza L."/>
            <person name="Galagan J.E."/>
            <person name="Nusbaum C."/>
            <person name="Birren B.W."/>
        </authorList>
    </citation>
    <scope>NUCLEOTIDE SEQUENCE [LARGE SCALE GENOMIC DNA]</scope>
    <source>
        <strain evidence="12">H143</strain>
    </source>
</reference>
<sequence length="847" mass="92937">MDNSAITSQSNPTPLVCSVTPIIVGSPPSPAHVIELSSPSTPPTPLTLLASFSKTPSRKTTNPDTNGENTTCHGVRQVRRVLRNNPGREKKSITGPSKEHKQRTRSLKTTTRREIEIVEGDRLIVGHDKRERKGATTKRMKKRDGVADKKLYARVSKVKSSENLDLDAKIPSSKVCNNTLPLVVDDMDNESSELQLEKAIKRRHDWTPAREVTTPVVDVAELHSSPCGKAVTRMHGVGTLLSDYGFSGVVETSLGTQSESFHNAPTTKRPMELQKFSTVPAIPTPTESSATEDVQGTTSKQQRVKAKKPQKGKLTTITSHATAKYCVADQTVDLDYIQNVAPKSPRRKNISNRLSGMKHSNSGRGKSSTLKNDNGPPVFRVVPPLEAFKSFEGQELLFGTSSQLERGYPEYQCDETQDTQNSPSNSAAVSELAVPYRISSEGKNLGSSLFGLSGSKNLWSASARDLTGAVFEVDEIDFQEPSMGLSVLATKSRCHPGNRGPPRRNLVDVDNVPDKKLDIDTTEGENGSHSSVADNIVDRENLNPKISANTSANTSETNLECAPQNKPAFSRFTTSELAKKVAAYGFKPIKSRDNMISLLERCWETQSKTLMPESKPNQGTDDARKNGFRKENHSDVRVRPDSATLANRRSPKKRQAKALSKFQEPNNFLPIENSTTTPSMLPIEHVISSHTILINDDQLSDSVGETVSFLPTLDHNGNGTTLQENMLEIKSPATPNARHSRQGSSSASFSIEPPSLASQITKAIKSQPRIRAFNGLKQPTWYEKILMYDPIQLEDLAAWLNTDGFGRIGEDREVGPGVVREWCESKGVCCVWKKQVSGRSHCLPMVS</sequence>
<evidence type="ECO:0000256" key="4">
    <source>
        <dbReference type="ARBA" id="ARBA00022763"/>
    </source>
</evidence>
<dbReference type="GO" id="GO:0033557">
    <property type="term" value="C:Slx1-Slx4 complex"/>
    <property type="evidence" value="ECO:0007669"/>
    <property type="project" value="UniProtKB-UniRule"/>
</dbReference>
<evidence type="ECO:0000313" key="12">
    <source>
        <dbReference type="Proteomes" id="UP000002624"/>
    </source>
</evidence>
<dbReference type="Proteomes" id="UP000002624">
    <property type="component" value="Unassembled WGS sequence"/>
</dbReference>
<accession>C6H9S0</accession>
<keyword evidence="4 9" id="KW-0227">DNA damage</keyword>
<dbReference type="Pfam" id="PF09494">
    <property type="entry name" value="Slx4"/>
    <property type="match status" value="1"/>
</dbReference>
<evidence type="ECO:0000256" key="7">
    <source>
        <dbReference type="ARBA" id="ARBA00023242"/>
    </source>
</evidence>
<dbReference type="HOGENOM" id="CLU_016773_0_0_1"/>
<feature type="compositionally biased region" description="Basic residues" evidence="10">
    <location>
        <begin position="302"/>
        <end position="311"/>
    </location>
</feature>
<evidence type="ECO:0000256" key="3">
    <source>
        <dbReference type="ARBA" id="ARBA00022553"/>
    </source>
</evidence>
<evidence type="ECO:0000256" key="9">
    <source>
        <dbReference type="HAMAP-Rule" id="MF_03110"/>
    </source>
</evidence>
<feature type="region of interest" description="Disordered" evidence="10">
    <location>
        <begin position="607"/>
        <end position="659"/>
    </location>
</feature>
<dbReference type="CDD" id="cd22999">
    <property type="entry name" value="SAP_SLX4"/>
    <property type="match status" value="1"/>
</dbReference>